<evidence type="ECO:0000313" key="9">
    <source>
        <dbReference type="Proteomes" id="UP001151518"/>
    </source>
</evidence>
<dbReference type="CDD" id="cd07995">
    <property type="entry name" value="TPK"/>
    <property type="match status" value="1"/>
</dbReference>
<sequence>MASIPSPGNQAENTHSSIVTDTKNINGDQTGMVGLGAVVHKHPFAPICLDEEPTHSNVFQQPCKEHGKHHLSLSTGKAVRVFIGPTDTTWMQSHQRWWVKTAGRFEEKAGSGNKIRRRPSTTEKAQDNKSDIFSMGRWHKKASALRRSSSSLSLSAMSSSSSSSTDSRSLHSQDGVDSEWSSQSDVSDIDFLETGQCNHGSTPHRNNTAVKATSHPSSPSAMKPGRSSPDPTQGAAIAPSIQFPKLVHSPLIPTPPDSAPASAYLTDVDPSERGSHHARRKSSLSAIKNIFRRNSKRKDGQAQKEAKQSQEKADTASIAYRQNLDTIPSKSPTSNTPNHAYLAAPLTRERATSLSHVPTTRELPWSPVQKAVARTSMSSISDIPKQLLLKRTAEKTRARSVTWKKPVGYGDKNTVAEDSVGETMAEAESATAASRANIPIPQADLYLQHVLEAGRHGIGGASVSSGKVRLKKAMLAKVKAYYHRHAQISETTAILATRAVVRGETASYAAFAEKYNEATSQRFRQSAQEWSEMWMVLTKRGILFYLTSKTRPTIQILFPPYTAVAPRVSLYSTLDLSIAITYYTRRLSISTLQKDQKNKSKKADGIVSEDTEAGRDNVHVAIIKFPSSQVACEWYREIGQIMMVSRVMNPQCLFSSIPPIAQPPPTSVLVNIPEIGVKVQVKLGRHNLEVPSNILLGSSEDVLLERQWRCETTTVWHVRRDVVNALLDDRVLGVQMQEWLDAERKGMLTIGMAWRRYDRLDWIMPCGSHDKQGNFYFSKVNDMVIGPQLAEGTHKLELRILQHYPDSIVVDEKRIHEPLPVEGFLMLKREKRRKADIAAYRPTLLVSHDGFLFFIHAPRAARHLQACASECSSPPARFEDDNGGCVRGSDSAKEQAIRYFHADPQTCSKQMSLAKYMLNIIEVEQIVPLSMDSEDVAPTDAGADDAWSIMDADSQSILSGQPSESDSGPLHKKTKSKVLGFLRSKKKRQAACKFKMVTKGKATIILWAPDEQCMHEWVRRLTELRMYWTNRMLLDLSVRSQVCILNYSLQGRRIRPNDMPDWNDEQSWAERSIWHACLFLGCRNIIISGILYRKRHRHQGMRKVFCILSQGRLIEYKYPHKPQAPIQTVLAEQVVHRDKRMAKIFGDGTQDGSVSAKSATESGNVVSELATKKQTAGLLLSRSRSLSLQRCYVVSRFTDDLNTRDIMCEPWVMTDIGNYSGLRLADRIYADGILSHELINDCVFTVWRPTFVPLILRPENNPENKLANENELGGLSYSSADEQIVNSAAASKSPSPNSPNSPAKRRPSVSFSPPANISEQLSVPAIHIGNVQNGSHQRKGSGDTTSRTSNDALRISGDGYLSSVSNASSNMSSTRMQQGPGKPGAYRVGDKIHVNVDDKDEGTKRMNAMAMMSSMRRRVGVYKARTNAEMEQWVTAINQEIRRMSLSAECSAMDTAAIKGTSTLDHCQVHAGSYLVYPQESGNEANVISLPKNKELALLILNEPIPSDRYNLLERVWNRANYRVCVDGGGNQLYNFGDYHNVLDKFVPNAIVGDLDSLRKTPRSYYEKQGAAVCNYSDQNSTDFMKGLLYIDTVLRAGKDSQDCIVVVFGGLGGRLDHTMHTLKVLFNNHLKRQIIVISESNLTFVLPSGKNKILTNKSVDGPTCGILPLAGETKLTTRGLRWNLDNHPSSFEGLMSTSNIVDEPEIYIETTLPVAWTCEFTPLK</sequence>
<organism evidence="8 9">
    <name type="scientific">Coemansia spiralis</name>
    <dbReference type="NCBI Taxonomy" id="417178"/>
    <lineage>
        <taxon>Eukaryota</taxon>
        <taxon>Fungi</taxon>
        <taxon>Fungi incertae sedis</taxon>
        <taxon>Zoopagomycota</taxon>
        <taxon>Kickxellomycotina</taxon>
        <taxon>Kickxellomycetes</taxon>
        <taxon>Kickxellales</taxon>
        <taxon>Kickxellaceae</taxon>
        <taxon>Coemansia</taxon>
    </lineage>
</organism>
<dbReference type="PANTHER" id="PTHR13622:SF8">
    <property type="entry name" value="THIAMIN PYROPHOSPHOKINASE 1"/>
    <property type="match status" value="1"/>
</dbReference>
<dbReference type="InterPro" id="IPR036759">
    <property type="entry name" value="TPK_catalytic_sf"/>
</dbReference>
<dbReference type="SMART" id="SM00983">
    <property type="entry name" value="TPK_B1_binding"/>
    <property type="match status" value="1"/>
</dbReference>
<dbReference type="GO" id="GO:0006772">
    <property type="term" value="P:thiamine metabolic process"/>
    <property type="evidence" value="ECO:0007669"/>
    <property type="project" value="InterPro"/>
</dbReference>
<dbReference type="OrthoDB" id="5579281at2759"/>
<dbReference type="EMBL" id="JANBTW010000183">
    <property type="protein sequence ID" value="KAJ2668673.1"/>
    <property type="molecule type" value="Genomic_DNA"/>
</dbReference>
<feature type="domain" description="PH" evidence="6">
    <location>
        <begin position="1085"/>
        <end position="1444"/>
    </location>
</feature>
<dbReference type="Proteomes" id="UP001151518">
    <property type="component" value="Unassembled WGS sequence"/>
</dbReference>
<comment type="caution">
    <text evidence="8">The sequence shown here is derived from an EMBL/GenBank/DDBJ whole genome shotgun (WGS) entry which is preliminary data.</text>
</comment>
<evidence type="ECO:0000259" key="7">
    <source>
        <dbReference type="SMART" id="SM00983"/>
    </source>
</evidence>
<dbReference type="GO" id="GO:0005524">
    <property type="term" value="F:ATP binding"/>
    <property type="evidence" value="ECO:0007669"/>
    <property type="project" value="UniProtKB-KW"/>
</dbReference>
<dbReference type="InterPro" id="IPR007371">
    <property type="entry name" value="TPK_catalytic"/>
</dbReference>
<evidence type="ECO:0000256" key="5">
    <source>
        <dbReference type="SAM" id="MobiDB-lite"/>
    </source>
</evidence>
<dbReference type="PANTHER" id="PTHR13622">
    <property type="entry name" value="THIAMIN PYROPHOSPHOKINASE"/>
    <property type="match status" value="1"/>
</dbReference>
<evidence type="ECO:0000256" key="2">
    <source>
        <dbReference type="ARBA" id="ARBA00022741"/>
    </source>
</evidence>
<dbReference type="InterPro" id="IPR007373">
    <property type="entry name" value="Thiamin_PyroPKinase_B1-bd"/>
</dbReference>
<dbReference type="InterPro" id="IPR036371">
    <property type="entry name" value="TPK_B1-bd_sf"/>
</dbReference>
<evidence type="ECO:0000259" key="6">
    <source>
        <dbReference type="SMART" id="SM00233"/>
    </source>
</evidence>
<name>A0A9W8G269_9FUNG</name>
<dbReference type="GO" id="GO:0016301">
    <property type="term" value="F:kinase activity"/>
    <property type="evidence" value="ECO:0007669"/>
    <property type="project" value="UniProtKB-KW"/>
</dbReference>
<dbReference type="GO" id="GO:0009229">
    <property type="term" value="P:thiamine diphosphate biosynthetic process"/>
    <property type="evidence" value="ECO:0007669"/>
    <property type="project" value="InterPro"/>
</dbReference>
<dbReference type="InterPro" id="IPR001849">
    <property type="entry name" value="PH_domain"/>
</dbReference>
<reference evidence="8" key="1">
    <citation type="submission" date="2022-07" db="EMBL/GenBank/DDBJ databases">
        <title>Phylogenomic reconstructions and comparative analyses of Kickxellomycotina fungi.</title>
        <authorList>
            <person name="Reynolds N.K."/>
            <person name="Stajich J.E."/>
            <person name="Barry K."/>
            <person name="Grigoriev I.V."/>
            <person name="Crous P."/>
            <person name="Smith M.E."/>
        </authorList>
    </citation>
    <scope>NUCLEOTIDE SEQUENCE</scope>
    <source>
        <strain evidence="8">NRRL 3115</strain>
    </source>
</reference>
<feature type="compositionally biased region" description="Polar residues" evidence="5">
    <location>
        <begin position="195"/>
        <end position="220"/>
    </location>
</feature>
<evidence type="ECO:0000256" key="4">
    <source>
        <dbReference type="ARBA" id="ARBA00022840"/>
    </source>
</evidence>
<accession>A0A9W8G269</accession>
<feature type="compositionally biased region" description="Basic and acidic residues" evidence="5">
    <location>
        <begin position="120"/>
        <end position="130"/>
    </location>
</feature>
<feature type="region of interest" description="Disordered" evidence="5">
    <location>
        <begin position="108"/>
        <end position="318"/>
    </location>
</feature>
<keyword evidence="3" id="KW-0418">Kinase</keyword>
<dbReference type="SUPFAM" id="SSF63999">
    <property type="entry name" value="Thiamin pyrophosphokinase, catalytic domain"/>
    <property type="match status" value="1"/>
</dbReference>
<feature type="domain" description="Thiamin pyrophosphokinase thiamin-binding" evidence="7">
    <location>
        <begin position="1650"/>
        <end position="1715"/>
    </location>
</feature>
<feature type="domain" description="PH" evidence="6">
    <location>
        <begin position="819"/>
        <end position="1028"/>
    </location>
</feature>
<feature type="compositionally biased region" description="Low complexity" evidence="5">
    <location>
        <begin position="1287"/>
        <end position="1302"/>
    </location>
</feature>
<dbReference type="Gene3D" id="3.40.50.10240">
    <property type="entry name" value="Thiamin pyrophosphokinase, catalytic domain"/>
    <property type="match status" value="1"/>
</dbReference>
<keyword evidence="2" id="KW-0547">Nucleotide-binding</keyword>
<dbReference type="Pfam" id="PF04265">
    <property type="entry name" value="TPK_B1_binding"/>
    <property type="match status" value="1"/>
</dbReference>
<evidence type="ECO:0000313" key="8">
    <source>
        <dbReference type="EMBL" id="KAJ2668673.1"/>
    </source>
</evidence>
<dbReference type="GO" id="GO:0030975">
    <property type="term" value="F:thiamine binding"/>
    <property type="evidence" value="ECO:0007669"/>
    <property type="project" value="InterPro"/>
</dbReference>
<evidence type="ECO:0000256" key="3">
    <source>
        <dbReference type="ARBA" id="ARBA00022777"/>
    </source>
</evidence>
<dbReference type="Pfam" id="PF04263">
    <property type="entry name" value="TPK_catalytic"/>
    <property type="match status" value="1"/>
</dbReference>
<keyword evidence="1 8" id="KW-0808">Transferase</keyword>
<feature type="compositionally biased region" description="Low complexity" evidence="5">
    <location>
        <begin position="1362"/>
        <end position="1373"/>
    </location>
</feature>
<dbReference type="SUPFAM" id="SSF63862">
    <property type="entry name" value="Thiamin pyrophosphokinase, substrate-binding domain"/>
    <property type="match status" value="1"/>
</dbReference>
<dbReference type="InterPro" id="IPR006282">
    <property type="entry name" value="Thi_PPkinase"/>
</dbReference>
<protein>
    <submittedName>
        <fullName evidence="8">Thiamine pyrophosphokinase</fullName>
        <ecNumber evidence="8">2.7.6.2</ecNumber>
    </submittedName>
</protein>
<dbReference type="GO" id="GO:0004788">
    <property type="term" value="F:thiamine diphosphokinase activity"/>
    <property type="evidence" value="ECO:0007669"/>
    <property type="project" value="UniProtKB-EC"/>
</dbReference>
<feature type="compositionally biased region" description="Low complexity" evidence="5">
    <location>
        <begin position="145"/>
        <end position="172"/>
    </location>
</feature>
<proteinExistence type="predicted"/>
<feature type="region of interest" description="Disordered" evidence="5">
    <location>
        <begin position="1331"/>
        <end position="1388"/>
    </location>
</feature>
<gene>
    <name evidence="8" type="primary">THI80</name>
    <name evidence="8" type="ORF">GGI25_006385</name>
</gene>
<dbReference type="EC" id="2.7.6.2" evidence="8"/>
<feature type="compositionally biased region" description="Polar residues" evidence="5">
    <location>
        <begin position="1342"/>
        <end position="1351"/>
    </location>
</feature>
<dbReference type="SMART" id="SM00233">
    <property type="entry name" value="PH"/>
    <property type="match status" value="2"/>
</dbReference>
<feature type="compositionally biased region" description="Basic and acidic residues" evidence="5">
    <location>
        <begin position="297"/>
        <end position="314"/>
    </location>
</feature>
<dbReference type="Pfam" id="PF23207">
    <property type="entry name" value="PH_SPO71"/>
    <property type="match status" value="1"/>
</dbReference>
<feature type="region of interest" description="Disordered" evidence="5">
    <location>
        <begin position="1287"/>
        <end position="1316"/>
    </location>
</feature>
<dbReference type="SUPFAM" id="SSF50729">
    <property type="entry name" value="PH domain-like"/>
    <property type="match status" value="1"/>
</dbReference>
<keyword evidence="4" id="KW-0067">ATP-binding</keyword>
<evidence type="ECO:0000256" key="1">
    <source>
        <dbReference type="ARBA" id="ARBA00022679"/>
    </source>
</evidence>
<dbReference type="NCBIfam" id="TIGR01378">
    <property type="entry name" value="thi_PPkinase"/>
    <property type="match status" value="1"/>
</dbReference>
<dbReference type="InterPro" id="IPR057379">
    <property type="entry name" value="PH_SPO71"/>
</dbReference>